<evidence type="ECO:0000313" key="2">
    <source>
        <dbReference type="EMBL" id="EJT98238.1"/>
    </source>
</evidence>
<feature type="region of interest" description="Disordered" evidence="1">
    <location>
        <begin position="1"/>
        <end position="23"/>
    </location>
</feature>
<gene>
    <name evidence="2" type="ORF">DACRYDRAFT_111208</name>
</gene>
<accession>M5FRF3</accession>
<dbReference type="HOGENOM" id="CLU_2333578_0_0_1"/>
<evidence type="ECO:0000256" key="1">
    <source>
        <dbReference type="SAM" id="MobiDB-lite"/>
    </source>
</evidence>
<dbReference type="Proteomes" id="UP000030653">
    <property type="component" value="Unassembled WGS sequence"/>
</dbReference>
<dbReference type="RefSeq" id="XP_040625136.1">
    <property type="nucleotide sequence ID" value="XM_040769193.1"/>
</dbReference>
<name>M5FRF3_DACPD</name>
<reference evidence="2 3" key="1">
    <citation type="journal article" date="2012" name="Science">
        <title>The Paleozoic origin of enzymatic lignin decomposition reconstructed from 31 fungal genomes.</title>
        <authorList>
            <person name="Floudas D."/>
            <person name="Binder M."/>
            <person name="Riley R."/>
            <person name="Barry K."/>
            <person name="Blanchette R.A."/>
            <person name="Henrissat B."/>
            <person name="Martinez A.T."/>
            <person name="Otillar R."/>
            <person name="Spatafora J.W."/>
            <person name="Yadav J.S."/>
            <person name="Aerts A."/>
            <person name="Benoit I."/>
            <person name="Boyd A."/>
            <person name="Carlson A."/>
            <person name="Copeland A."/>
            <person name="Coutinho P.M."/>
            <person name="de Vries R.P."/>
            <person name="Ferreira P."/>
            <person name="Findley K."/>
            <person name="Foster B."/>
            <person name="Gaskell J."/>
            <person name="Glotzer D."/>
            <person name="Gorecki P."/>
            <person name="Heitman J."/>
            <person name="Hesse C."/>
            <person name="Hori C."/>
            <person name="Igarashi K."/>
            <person name="Jurgens J.A."/>
            <person name="Kallen N."/>
            <person name="Kersten P."/>
            <person name="Kohler A."/>
            <person name="Kuees U."/>
            <person name="Kumar T.K.A."/>
            <person name="Kuo A."/>
            <person name="LaButti K."/>
            <person name="Larrondo L.F."/>
            <person name="Lindquist E."/>
            <person name="Ling A."/>
            <person name="Lombard V."/>
            <person name="Lucas S."/>
            <person name="Lundell T."/>
            <person name="Martin R."/>
            <person name="McLaughlin D.J."/>
            <person name="Morgenstern I."/>
            <person name="Morin E."/>
            <person name="Murat C."/>
            <person name="Nagy L.G."/>
            <person name="Nolan M."/>
            <person name="Ohm R.A."/>
            <person name="Patyshakuliyeva A."/>
            <person name="Rokas A."/>
            <person name="Ruiz-Duenas F.J."/>
            <person name="Sabat G."/>
            <person name="Salamov A."/>
            <person name="Samejima M."/>
            <person name="Schmutz J."/>
            <person name="Slot J.C."/>
            <person name="St John F."/>
            <person name="Stenlid J."/>
            <person name="Sun H."/>
            <person name="Sun S."/>
            <person name="Syed K."/>
            <person name="Tsang A."/>
            <person name="Wiebenga A."/>
            <person name="Young D."/>
            <person name="Pisabarro A."/>
            <person name="Eastwood D.C."/>
            <person name="Martin F."/>
            <person name="Cullen D."/>
            <person name="Grigoriev I.V."/>
            <person name="Hibbett D.S."/>
        </authorList>
    </citation>
    <scope>NUCLEOTIDE SEQUENCE [LARGE SCALE GENOMIC DNA]</scope>
    <source>
        <strain evidence="2 3">DJM-731 SS1</strain>
    </source>
</reference>
<organism evidence="2 3">
    <name type="scientific">Dacryopinax primogenitus (strain DJM 731)</name>
    <name type="common">Brown rot fungus</name>
    <dbReference type="NCBI Taxonomy" id="1858805"/>
    <lineage>
        <taxon>Eukaryota</taxon>
        <taxon>Fungi</taxon>
        <taxon>Dikarya</taxon>
        <taxon>Basidiomycota</taxon>
        <taxon>Agaricomycotina</taxon>
        <taxon>Dacrymycetes</taxon>
        <taxon>Dacrymycetales</taxon>
        <taxon>Dacrymycetaceae</taxon>
        <taxon>Dacryopinax</taxon>
    </lineage>
</organism>
<evidence type="ECO:0000313" key="3">
    <source>
        <dbReference type="Proteomes" id="UP000030653"/>
    </source>
</evidence>
<protein>
    <submittedName>
        <fullName evidence="2">Uncharacterized protein</fullName>
    </submittedName>
</protein>
<dbReference type="AlphaFoldDB" id="M5FRF3"/>
<dbReference type="GeneID" id="63684255"/>
<dbReference type="EMBL" id="JH795874">
    <property type="protein sequence ID" value="EJT98238.1"/>
    <property type="molecule type" value="Genomic_DNA"/>
</dbReference>
<sequence>MSGPTDARSPAHPAFASKHKRRHIPWALGTDCPHSRLPTPGTATPAGGDITLRLHAYGRSPERQWLTQHQQVLPAGGERQVLSFRLPVAKPQQPRPRD</sequence>
<keyword evidence="3" id="KW-1185">Reference proteome</keyword>
<proteinExistence type="predicted"/>